<accession>A0ABW1NSB6</accession>
<evidence type="ECO:0008006" key="4">
    <source>
        <dbReference type="Google" id="ProtNLM"/>
    </source>
</evidence>
<dbReference type="Proteomes" id="UP001596137">
    <property type="component" value="Unassembled WGS sequence"/>
</dbReference>
<protein>
    <recommendedName>
        <fullName evidence="4">Chitin-binding type-2 domain-containing protein</fullName>
    </recommendedName>
</protein>
<keyword evidence="3" id="KW-1185">Reference proteome</keyword>
<dbReference type="EMBL" id="JBHSRF010000081">
    <property type="protein sequence ID" value="MFC6086254.1"/>
    <property type="molecule type" value="Genomic_DNA"/>
</dbReference>
<dbReference type="RefSeq" id="WP_380761248.1">
    <property type="nucleotide sequence ID" value="NZ_JBHSRF010000081.1"/>
</dbReference>
<feature type="chain" id="PRO_5045299330" description="Chitin-binding type-2 domain-containing protein" evidence="1">
    <location>
        <begin position="27"/>
        <end position="145"/>
    </location>
</feature>
<proteinExistence type="predicted"/>
<reference evidence="3" key="1">
    <citation type="journal article" date="2019" name="Int. J. Syst. Evol. Microbiol.">
        <title>The Global Catalogue of Microorganisms (GCM) 10K type strain sequencing project: providing services to taxonomists for standard genome sequencing and annotation.</title>
        <authorList>
            <consortium name="The Broad Institute Genomics Platform"/>
            <consortium name="The Broad Institute Genome Sequencing Center for Infectious Disease"/>
            <person name="Wu L."/>
            <person name="Ma J."/>
        </authorList>
    </citation>
    <scope>NUCLEOTIDE SEQUENCE [LARGE SCALE GENOMIC DNA]</scope>
    <source>
        <strain evidence="3">JCM 30346</strain>
    </source>
</reference>
<sequence length="145" mass="14849">MKIRTMLGVAATAVVVAIGVLPPAGASATAGTAAAPTAPGATVVSVSATDGTTTAVSRHRTRSKSEGSGALAGSEVAARAATCYDGFVSGPDFYVTCTGDAEGYRLYIDCSDGFRYYFDPLYVGTWEHVLTCPAGTLAVWGGWWL</sequence>
<organism evidence="2 3">
    <name type="scientific">Sphaerisporangium aureirubrum</name>
    <dbReference type="NCBI Taxonomy" id="1544736"/>
    <lineage>
        <taxon>Bacteria</taxon>
        <taxon>Bacillati</taxon>
        <taxon>Actinomycetota</taxon>
        <taxon>Actinomycetes</taxon>
        <taxon>Streptosporangiales</taxon>
        <taxon>Streptosporangiaceae</taxon>
        <taxon>Sphaerisporangium</taxon>
    </lineage>
</organism>
<keyword evidence="1" id="KW-0732">Signal</keyword>
<gene>
    <name evidence="2" type="ORF">ACFP1K_34150</name>
</gene>
<evidence type="ECO:0000313" key="2">
    <source>
        <dbReference type="EMBL" id="MFC6086254.1"/>
    </source>
</evidence>
<evidence type="ECO:0000256" key="1">
    <source>
        <dbReference type="SAM" id="SignalP"/>
    </source>
</evidence>
<feature type="signal peptide" evidence="1">
    <location>
        <begin position="1"/>
        <end position="26"/>
    </location>
</feature>
<comment type="caution">
    <text evidence="2">The sequence shown here is derived from an EMBL/GenBank/DDBJ whole genome shotgun (WGS) entry which is preliminary data.</text>
</comment>
<evidence type="ECO:0000313" key="3">
    <source>
        <dbReference type="Proteomes" id="UP001596137"/>
    </source>
</evidence>
<name>A0ABW1NSB6_9ACTN</name>